<dbReference type="GO" id="GO:0006506">
    <property type="term" value="P:GPI anchor biosynthetic process"/>
    <property type="evidence" value="ECO:0007669"/>
    <property type="project" value="UniProtKB-UniPathway"/>
</dbReference>
<feature type="region of interest" description="Disordered" evidence="12">
    <location>
        <begin position="411"/>
        <end position="496"/>
    </location>
</feature>
<dbReference type="GO" id="GO:0004376">
    <property type="term" value="F:GPI mannosyltransferase activity"/>
    <property type="evidence" value="ECO:0007669"/>
    <property type="project" value="InterPro"/>
</dbReference>
<feature type="transmembrane region" description="Helical" evidence="11">
    <location>
        <begin position="506"/>
        <end position="526"/>
    </location>
</feature>
<evidence type="ECO:0000256" key="5">
    <source>
        <dbReference type="ARBA" id="ARBA00022676"/>
    </source>
</evidence>
<keyword evidence="10 11" id="KW-0472">Membrane</keyword>
<evidence type="ECO:0000256" key="6">
    <source>
        <dbReference type="ARBA" id="ARBA00022679"/>
    </source>
</evidence>
<evidence type="ECO:0000256" key="9">
    <source>
        <dbReference type="ARBA" id="ARBA00022989"/>
    </source>
</evidence>
<dbReference type="GO" id="GO:0031501">
    <property type="term" value="C:mannosyltransferase complex"/>
    <property type="evidence" value="ECO:0007669"/>
    <property type="project" value="TreeGrafter"/>
</dbReference>
<comment type="subcellular location">
    <subcellularLocation>
        <location evidence="1 11">Endoplasmic reticulum membrane</location>
        <topology evidence="1 11">Multi-pass membrane protein</topology>
    </subcellularLocation>
</comment>
<keyword evidence="5 11" id="KW-0328">Glycosyltransferase</keyword>
<sequence length="629" mass="65686">MVTDATSRRKSWLRADERRLALLALGVRIAVLVVTTALDLLLADYDTSKYLLPGTPPSSPAPPGHSAASSLNASNTMPAAGMAGEGAHVPGTIFAASSAAGPLRGWVVWDAVFFADISARGYVYEQYYAFFPLMPALASLVPTAFFAPLMLAVNAAASVAATVLLFRLGEAVTADRRLAAAAALLFVLNPATIFLAAPYTEALFAAANLYGLYCLYCKGRLLPAVAAVAVSCGLRSNGVVSAGYVGHYCLAAAVRAWPRSRVRAVGYAVLGPLVAAIAVAPLVLFQYSAYASFCHPEWTAQHASQMEAGLREAAGSMGGAGAGAAGGGEGTGYGWPRPWCASRLPYVYGFVQAQYWNVGFLRYWTLQQLPNFLLAGPVLMLSILGLAEYGRSHVRHLLTLALLPLGAAAPLPRDGGQEPGAGEEPRAASAGEPAGGLAERFEDKRSDPHGGSGTGGRGGATLRKRPVGTAQQRASEPFASSPAASGRPGPESRLGDQVQGYLSPRLAIFMFPWVFSLLVAVTSMHVQVATRFLLSSCPPLYWYMAHVWLRAVGADEGSRAWNGIAEEGRGRGEAAEGGGEGGGKGGGRSDGGGTGRGVGGEWVATALVRWCLVYGGLGCTLFINFMPWT</sequence>
<keyword evidence="7 11" id="KW-0812">Transmembrane</keyword>
<dbReference type="UniPathway" id="UPA00196"/>
<keyword evidence="9 11" id="KW-1133">Transmembrane helix</keyword>
<dbReference type="OrthoDB" id="10252502at2759"/>
<dbReference type="AlphaFoldDB" id="A0A836BTK8"/>
<protein>
    <recommendedName>
        <fullName evidence="11">GPI mannosyltransferase 2</fullName>
        <ecNumber evidence="11">2.4.1.-</ecNumber>
    </recommendedName>
</protein>
<dbReference type="GO" id="GO:0005789">
    <property type="term" value="C:endoplasmic reticulum membrane"/>
    <property type="evidence" value="ECO:0007669"/>
    <property type="project" value="UniProtKB-SubCell"/>
</dbReference>
<dbReference type="InterPro" id="IPR007315">
    <property type="entry name" value="PIG-V/Gpi18"/>
</dbReference>
<feature type="compositionally biased region" description="Basic and acidic residues" evidence="12">
    <location>
        <begin position="439"/>
        <end position="448"/>
    </location>
</feature>
<feature type="transmembrane region" description="Helical" evidence="11">
    <location>
        <begin position="144"/>
        <end position="166"/>
    </location>
</feature>
<comment type="function">
    <text evidence="11">Mannosyltransferase involved in glycosylphosphatidylinositol-anchor biosynthesis.</text>
</comment>
<organism evidence="13 14">
    <name type="scientific">Edaphochlamys debaryana</name>
    <dbReference type="NCBI Taxonomy" id="47281"/>
    <lineage>
        <taxon>Eukaryota</taxon>
        <taxon>Viridiplantae</taxon>
        <taxon>Chlorophyta</taxon>
        <taxon>core chlorophytes</taxon>
        <taxon>Chlorophyceae</taxon>
        <taxon>CS clade</taxon>
        <taxon>Chlamydomonadales</taxon>
        <taxon>Chlamydomonadales incertae sedis</taxon>
        <taxon>Edaphochlamys</taxon>
    </lineage>
</organism>
<dbReference type="GO" id="GO:0000009">
    <property type="term" value="F:alpha-1,6-mannosyltransferase activity"/>
    <property type="evidence" value="ECO:0007669"/>
    <property type="project" value="InterPro"/>
</dbReference>
<feature type="compositionally biased region" description="Gly residues" evidence="12">
    <location>
        <begin position="575"/>
        <end position="594"/>
    </location>
</feature>
<feature type="transmembrane region" description="Helical" evidence="11">
    <location>
        <begin position="369"/>
        <end position="387"/>
    </location>
</feature>
<keyword evidence="14" id="KW-1185">Reference proteome</keyword>
<dbReference type="EC" id="2.4.1.-" evidence="11"/>
<evidence type="ECO:0000256" key="7">
    <source>
        <dbReference type="ARBA" id="ARBA00022692"/>
    </source>
</evidence>
<feature type="region of interest" description="Disordered" evidence="12">
    <location>
        <begin position="569"/>
        <end position="594"/>
    </location>
</feature>
<dbReference type="EMBL" id="JAEHOE010000104">
    <property type="protein sequence ID" value="KAG2486939.1"/>
    <property type="molecule type" value="Genomic_DNA"/>
</dbReference>
<reference evidence="13" key="1">
    <citation type="journal article" date="2020" name="bioRxiv">
        <title>Comparative genomics of Chlamydomonas.</title>
        <authorList>
            <person name="Craig R.J."/>
            <person name="Hasan A.R."/>
            <person name="Ness R.W."/>
            <person name="Keightley P.D."/>
        </authorList>
    </citation>
    <scope>NUCLEOTIDE SEQUENCE</scope>
    <source>
        <strain evidence="13">CCAP 11/70</strain>
    </source>
</reference>
<gene>
    <name evidence="13" type="ORF">HYH03_014438</name>
</gene>
<keyword evidence="6 11" id="KW-0808">Transferase</keyword>
<feature type="transmembrane region" description="Helical" evidence="11">
    <location>
        <begin position="178"/>
        <end position="199"/>
    </location>
</feature>
<evidence type="ECO:0000256" key="11">
    <source>
        <dbReference type="RuleBase" id="RU363112"/>
    </source>
</evidence>
<dbReference type="Proteomes" id="UP000612055">
    <property type="component" value="Unassembled WGS sequence"/>
</dbReference>
<feature type="compositionally biased region" description="Low complexity" evidence="12">
    <location>
        <begin position="474"/>
        <end position="485"/>
    </location>
</feature>
<accession>A0A836BTK8</accession>
<evidence type="ECO:0000256" key="2">
    <source>
        <dbReference type="ARBA" id="ARBA00004687"/>
    </source>
</evidence>
<feature type="transmembrane region" description="Helical" evidence="11">
    <location>
        <begin position="607"/>
        <end position="626"/>
    </location>
</feature>
<comment type="similarity">
    <text evidence="3 11">Belongs to the PIGV family.</text>
</comment>
<dbReference type="PANTHER" id="PTHR12468">
    <property type="entry name" value="GPI MANNOSYLTRANSFERASE 2"/>
    <property type="match status" value="1"/>
</dbReference>
<evidence type="ECO:0000313" key="13">
    <source>
        <dbReference type="EMBL" id="KAG2486939.1"/>
    </source>
</evidence>
<evidence type="ECO:0000256" key="12">
    <source>
        <dbReference type="SAM" id="MobiDB-lite"/>
    </source>
</evidence>
<evidence type="ECO:0000256" key="10">
    <source>
        <dbReference type="ARBA" id="ARBA00023136"/>
    </source>
</evidence>
<evidence type="ECO:0000256" key="3">
    <source>
        <dbReference type="ARBA" id="ARBA00008698"/>
    </source>
</evidence>
<dbReference type="PANTHER" id="PTHR12468:SF2">
    <property type="entry name" value="GPI MANNOSYLTRANSFERASE 2"/>
    <property type="match status" value="1"/>
</dbReference>
<comment type="pathway">
    <text evidence="2 11">Glycolipid biosynthesis; glycosylphosphatidylinositol-anchor biosynthesis.</text>
</comment>
<proteinExistence type="inferred from homology"/>
<comment type="caution">
    <text evidence="13">The sequence shown here is derived from an EMBL/GenBank/DDBJ whole genome shotgun (WGS) entry which is preliminary data.</text>
</comment>
<keyword evidence="8 11" id="KW-0256">Endoplasmic reticulum</keyword>
<feature type="transmembrane region" description="Helical" evidence="11">
    <location>
        <begin position="238"/>
        <end position="257"/>
    </location>
</feature>
<name>A0A836BTK8_9CHLO</name>
<dbReference type="Pfam" id="PF04188">
    <property type="entry name" value="Mannosyl_trans2"/>
    <property type="match status" value="1"/>
</dbReference>
<feature type="transmembrane region" description="Helical" evidence="11">
    <location>
        <begin position="20"/>
        <end position="43"/>
    </location>
</feature>
<feature type="compositionally biased region" description="Gly residues" evidence="12">
    <location>
        <begin position="450"/>
        <end position="459"/>
    </location>
</feature>
<evidence type="ECO:0000256" key="8">
    <source>
        <dbReference type="ARBA" id="ARBA00022824"/>
    </source>
</evidence>
<evidence type="ECO:0000313" key="14">
    <source>
        <dbReference type="Proteomes" id="UP000612055"/>
    </source>
</evidence>
<feature type="transmembrane region" description="Helical" evidence="11">
    <location>
        <begin position="264"/>
        <end position="287"/>
    </location>
</feature>
<evidence type="ECO:0000256" key="1">
    <source>
        <dbReference type="ARBA" id="ARBA00004477"/>
    </source>
</evidence>
<evidence type="ECO:0000256" key="4">
    <source>
        <dbReference type="ARBA" id="ARBA00022502"/>
    </source>
</evidence>
<keyword evidence="4 11" id="KW-0337">GPI-anchor biosynthesis</keyword>